<dbReference type="PIRSF" id="PIRSF000429">
    <property type="entry name" value="Ac-CoA_Ac_transf"/>
    <property type="match status" value="1"/>
</dbReference>
<gene>
    <name evidence="3" type="ORF">GGR38_004275</name>
</gene>
<dbReference type="PANTHER" id="PTHR42870:SF1">
    <property type="entry name" value="NON-SPECIFIC LIPID-TRANSFER PROTEIN-LIKE 2"/>
    <property type="match status" value="1"/>
</dbReference>
<dbReference type="GO" id="GO:0003988">
    <property type="term" value="F:acetyl-CoA C-acyltransferase activity"/>
    <property type="evidence" value="ECO:0007669"/>
    <property type="project" value="UniProtKB-ARBA"/>
</dbReference>
<comment type="caution">
    <text evidence="3">The sequence shown here is derived from an EMBL/GenBank/DDBJ whole genome shotgun (WGS) entry which is preliminary data.</text>
</comment>
<dbReference type="Pfam" id="PF22691">
    <property type="entry name" value="Thiolase_C_1"/>
    <property type="match status" value="1"/>
</dbReference>
<dbReference type="Pfam" id="PF00108">
    <property type="entry name" value="Thiolase_N"/>
    <property type="match status" value="1"/>
</dbReference>
<evidence type="ECO:0000313" key="4">
    <source>
        <dbReference type="Proteomes" id="UP000548867"/>
    </source>
</evidence>
<accession>A0A7W6CIR0</accession>
<dbReference type="Gene3D" id="3.40.47.10">
    <property type="match status" value="1"/>
</dbReference>
<evidence type="ECO:0000313" key="3">
    <source>
        <dbReference type="EMBL" id="MBB3957301.1"/>
    </source>
</evidence>
<proteinExistence type="predicted"/>
<name>A0A7W6CIR0_9SPHN</name>
<dbReference type="InterPro" id="IPR002155">
    <property type="entry name" value="Thiolase"/>
</dbReference>
<sequence length="385" mass="40140">MSAATNVCIIGIGIHPFGRTDGVSGLDQGAHAVRAALADAGVAWGDVQFAYGGSDAAGNPDTMVDRLGLTGMQFINVRNGCATGGSALFSAQMAIRSGEFELGLAVGFDKHPRGAFNALPAEYNLPEWYGAAGYMVTTQFFAAKIMRYMHLHGISRRTLGLVAQKAFANGVHAPHAWRREEVALDTILNAPMVSDPFTKYMFCSPGEGGVALVLASEKKARELGIRPIHLAAATMRTRPPASFEVFAPSIEIGGGVNTATRLAAAAAFEKAGIGPDEIDLAQLQDTEAGAEIMHMAENGFCADGDQEQWIAEGRTAIGGALPVNTDGGCLACGEPIGASGLRQVYENVVQLRGLGAGRQVPGAPRTAYSHVYGAPGVSAVTILHT</sequence>
<keyword evidence="3" id="KW-0808">Transferase</keyword>
<dbReference type="SUPFAM" id="SSF53901">
    <property type="entry name" value="Thiolase-like"/>
    <property type="match status" value="2"/>
</dbReference>
<evidence type="ECO:0000259" key="2">
    <source>
        <dbReference type="Pfam" id="PF22691"/>
    </source>
</evidence>
<evidence type="ECO:0000259" key="1">
    <source>
        <dbReference type="Pfam" id="PF00108"/>
    </source>
</evidence>
<dbReference type="RefSeq" id="WP_183628466.1">
    <property type="nucleotide sequence ID" value="NZ_JACIDX010000021.1"/>
</dbReference>
<dbReference type="CDD" id="cd00829">
    <property type="entry name" value="SCP-x_thiolase"/>
    <property type="match status" value="1"/>
</dbReference>
<organism evidence="3 4">
    <name type="scientific">Novosphingobium sediminicola</name>
    <dbReference type="NCBI Taxonomy" id="563162"/>
    <lineage>
        <taxon>Bacteria</taxon>
        <taxon>Pseudomonadati</taxon>
        <taxon>Pseudomonadota</taxon>
        <taxon>Alphaproteobacteria</taxon>
        <taxon>Sphingomonadales</taxon>
        <taxon>Sphingomonadaceae</taxon>
        <taxon>Novosphingobium</taxon>
    </lineage>
</organism>
<dbReference type="Proteomes" id="UP000548867">
    <property type="component" value="Unassembled WGS sequence"/>
</dbReference>
<protein>
    <submittedName>
        <fullName evidence="3">Acetyl-CoA acetyltransferase</fullName>
    </submittedName>
</protein>
<dbReference type="EMBL" id="JACIDX010000021">
    <property type="protein sequence ID" value="MBB3957301.1"/>
    <property type="molecule type" value="Genomic_DNA"/>
</dbReference>
<dbReference type="InterPro" id="IPR016039">
    <property type="entry name" value="Thiolase-like"/>
</dbReference>
<feature type="domain" description="Thiolase N-terminal" evidence="1">
    <location>
        <begin position="9"/>
        <end position="176"/>
    </location>
</feature>
<dbReference type="InterPro" id="IPR055140">
    <property type="entry name" value="Thiolase_C_2"/>
</dbReference>
<dbReference type="InterPro" id="IPR020616">
    <property type="entry name" value="Thiolase_N"/>
</dbReference>
<feature type="domain" description="Thiolase C-terminal" evidence="2">
    <location>
        <begin position="258"/>
        <end position="382"/>
    </location>
</feature>
<dbReference type="AlphaFoldDB" id="A0A7W6CIR0"/>
<keyword evidence="4" id="KW-1185">Reference proteome</keyword>
<dbReference type="PANTHER" id="PTHR42870">
    <property type="entry name" value="ACETYL-COA C-ACETYLTRANSFERASE"/>
    <property type="match status" value="1"/>
</dbReference>
<reference evidence="3 4" key="1">
    <citation type="submission" date="2020-08" db="EMBL/GenBank/DDBJ databases">
        <title>Genomic Encyclopedia of Type Strains, Phase IV (KMG-IV): sequencing the most valuable type-strain genomes for metagenomic binning, comparative biology and taxonomic classification.</title>
        <authorList>
            <person name="Goeker M."/>
        </authorList>
    </citation>
    <scope>NUCLEOTIDE SEQUENCE [LARGE SCALE GENOMIC DNA]</scope>
    <source>
        <strain evidence="3 4">DSM 27057</strain>
    </source>
</reference>